<name>B8LUX8_TALSN</name>
<evidence type="ECO:0000313" key="1">
    <source>
        <dbReference type="EMBL" id="EED22599.1"/>
    </source>
</evidence>
<sequence length="287" mass="33339">MARPLLALSLFTHGRSALEYPPNLLSGVDLSQKRFFFLASVNKEYDADNYIRLVKCLILLYFHNGTGTHPLCHASHESSQIPDILVDASTTPEYSDFFYYQDLLRNLFLYPADFRAISMTRTGTIVYPEENLNIAYTVIDQDNLYKGWVSVMTFKPDGSIGEYANLMPWNYSTIINYHYGLGWPFHELFDYENGRTFAAPWFNEEINMDEPLLSIVDVLIQRNSLIHLQLEDWKDEIEIFAPGFLALESRGRASDFDLKDLWNEAGLSYIYYTREQKRVMRETGKLI</sequence>
<dbReference type="AlphaFoldDB" id="B8LUX8"/>
<dbReference type="STRING" id="441959.B8LUX8"/>
<dbReference type="RefSeq" id="XP_002339986.1">
    <property type="nucleotide sequence ID" value="XM_002339945.1"/>
</dbReference>
<evidence type="ECO:0000313" key="2">
    <source>
        <dbReference type="Proteomes" id="UP000001745"/>
    </source>
</evidence>
<dbReference type="PhylomeDB" id="B8LUX8"/>
<dbReference type="VEuPathDB" id="FungiDB:TSTA_060900"/>
<dbReference type="HOGENOM" id="CLU_970363_0_0_1"/>
<dbReference type="Proteomes" id="UP000001745">
    <property type="component" value="Unassembled WGS sequence"/>
</dbReference>
<organism evidence="1 2">
    <name type="scientific">Talaromyces stipitatus (strain ATCC 10500 / CBS 375.48 / QM 6759 / NRRL 1006)</name>
    <name type="common">Penicillium stipitatum</name>
    <dbReference type="NCBI Taxonomy" id="441959"/>
    <lineage>
        <taxon>Eukaryota</taxon>
        <taxon>Fungi</taxon>
        <taxon>Dikarya</taxon>
        <taxon>Ascomycota</taxon>
        <taxon>Pezizomycotina</taxon>
        <taxon>Eurotiomycetes</taxon>
        <taxon>Eurotiomycetidae</taxon>
        <taxon>Eurotiales</taxon>
        <taxon>Trichocomaceae</taxon>
        <taxon>Talaromyces</taxon>
        <taxon>Talaromyces sect. Talaromyces</taxon>
    </lineage>
</organism>
<dbReference type="EMBL" id="EQ962652">
    <property type="protein sequence ID" value="EED22599.1"/>
    <property type="molecule type" value="Genomic_DNA"/>
</dbReference>
<accession>B8LUX8</accession>
<gene>
    <name evidence="1" type="ORF">TSTA_060900</name>
</gene>
<dbReference type="OrthoDB" id="4225986at2759"/>
<protein>
    <submittedName>
        <fullName evidence="1">Uncharacterized protein</fullName>
    </submittedName>
</protein>
<dbReference type="eggNOG" id="ENOG502RVVS">
    <property type="taxonomic scope" value="Eukaryota"/>
</dbReference>
<keyword evidence="2" id="KW-1185">Reference proteome</keyword>
<dbReference type="GeneID" id="8102658"/>
<proteinExistence type="predicted"/>
<reference evidence="2" key="1">
    <citation type="journal article" date="2015" name="Genome Announc.">
        <title>Genome sequence of the AIDS-associated pathogen Penicillium marneffei (ATCC18224) and its near taxonomic relative Talaromyces stipitatus (ATCC10500).</title>
        <authorList>
            <person name="Nierman W.C."/>
            <person name="Fedorova-Abrams N.D."/>
            <person name="Andrianopoulos A."/>
        </authorList>
    </citation>
    <scope>NUCLEOTIDE SEQUENCE [LARGE SCALE GENOMIC DNA]</scope>
    <source>
        <strain evidence="2">ATCC 10500 / CBS 375.48 / QM 6759 / NRRL 1006</strain>
    </source>
</reference>
<dbReference type="InParanoid" id="B8LUX8"/>